<dbReference type="RefSeq" id="WP_377554845.1">
    <property type="nucleotide sequence ID" value="NZ_JBHUHQ010000002.1"/>
</dbReference>
<organism evidence="2 3">
    <name type="scientific">Ornithinibacillus salinisoli</name>
    <dbReference type="NCBI Taxonomy" id="1848459"/>
    <lineage>
        <taxon>Bacteria</taxon>
        <taxon>Bacillati</taxon>
        <taxon>Bacillota</taxon>
        <taxon>Bacilli</taxon>
        <taxon>Bacillales</taxon>
        <taxon>Bacillaceae</taxon>
        <taxon>Ornithinibacillus</taxon>
    </lineage>
</organism>
<evidence type="ECO:0000256" key="1">
    <source>
        <dbReference type="SAM" id="Phobius"/>
    </source>
</evidence>
<comment type="caution">
    <text evidence="2">The sequence shown here is derived from an EMBL/GenBank/DDBJ whole genome shotgun (WGS) entry which is preliminary data.</text>
</comment>
<reference evidence="3" key="1">
    <citation type="journal article" date="2019" name="Int. J. Syst. Evol. Microbiol.">
        <title>The Global Catalogue of Microorganisms (GCM) 10K type strain sequencing project: providing services to taxonomists for standard genome sequencing and annotation.</title>
        <authorList>
            <consortium name="The Broad Institute Genomics Platform"/>
            <consortium name="The Broad Institute Genome Sequencing Center for Infectious Disease"/>
            <person name="Wu L."/>
            <person name="Ma J."/>
        </authorList>
    </citation>
    <scope>NUCLEOTIDE SEQUENCE [LARGE SCALE GENOMIC DNA]</scope>
    <source>
        <strain evidence="3">R28</strain>
    </source>
</reference>
<feature type="transmembrane region" description="Helical" evidence="1">
    <location>
        <begin position="60"/>
        <end position="78"/>
    </location>
</feature>
<dbReference type="Proteomes" id="UP001597383">
    <property type="component" value="Unassembled WGS sequence"/>
</dbReference>
<sequence>MQIFSTFEHSSYLELALSALKEIGIGNQNILAVPLNNRTEERKLFDSLHRSDGVSLFDKGAALAVAFSVIGTSVGFVLDWGPIYWGLIAGTIGFLLGFIIDLFIFKVFHKRKRLLRGKKSEVILVIECPKEQAEKVEKILWDHLAMGVAKVEA</sequence>
<keyword evidence="3" id="KW-1185">Reference proteome</keyword>
<keyword evidence="1" id="KW-1133">Transmembrane helix</keyword>
<keyword evidence="1" id="KW-0812">Transmembrane</keyword>
<feature type="transmembrane region" description="Helical" evidence="1">
    <location>
        <begin position="84"/>
        <end position="108"/>
    </location>
</feature>
<proteinExistence type="predicted"/>
<name>A0ABW4VVA3_9BACI</name>
<gene>
    <name evidence="2" type="ORF">ACFSJF_01790</name>
</gene>
<evidence type="ECO:0000313" key="2">
    <source>
        <dbReference type="EMBL" id="MFD2043041.1"/>
    </source>
</evidence>
<dbReference type="EMBL" id="JBHUHQ010000002">
    <property type="protein sequence ID" value="MFD2043041.1"/>
    <property type="molecule type" value="Genomic_DNA"/>
</dbReference>
<evidence type="ECO:0000313" key="3">
    <source>
        <dbReference type="Proteomes" id="UP001597383"/>
    </source>
</evidence>
<keyword evidence="1" id="KW-0472">Membrane</keyword>
<protein>
    <submittedName>
        <fullName evidence="2">Uncharacterized protein</fullName>
    </submittedName>
</protein>
<accession>A0ABW4VVA3</accession>